<feature type="region of interest" description="Disordered" evidence="1">
    <location>
        <begin position="1033"/>
        <end position="1056"/>
    </location>
</feature>
<feature type="compositionally biased region" description="Basic and acidic residues" evidence="1">
    <location>
        <begin position="1036"/>
        <end position="1051"/>
    </location>
</feature>
<feature type="compositionally biased region" description="Basic residues" evidence="1">
    <location>
        <begin position="578"/>
        <end position="587"/>
    </location>
</feature>
<evidence type="ECO:0000256" key="2">
    <source>
        <dbReference type="SAM" id="Phobius"/>
    </source>
</evidence>
<feature type="transmembrane region" description="Helical" evidence="2">
    <location>
        <begin position="774"/>
        <end position="792"/>
    </location>
</feature>
<accession>A0A1E7FL28</accession>
<feature type="transmembrane region" description="Helical" evidence="2">
    <location>
        <begin position="99"/>
        <end position="120"/>
    </location>
</feature>
<dbReference type="EMBL" id="KV784356">
    <property type="protein sequence ID" value="OEU18503.1"/>
    <property type="molecule type" value="Genomic_DNA"/>
</dbReference>
<organism evidence="3 4">
    <name type="scientific">Fragilariopsis cylindrus CCMP1102</name>
    <dbReference type="NCBI Taxonomy" id="635003"/>
    <lineage>
        <taxon>Eukaryota</taxon>
        <taxon>Sar</taxon>
        <taxon>Stramenopiles</taxon>
        <taxon>Ochrophyta</taxon>
        <taxon>Bacillariophyta</taxon>
        <taxon>Bacillariophyceae</taxon>
        <taxon>Bacillariophycidae</taxon>
        <taxon>Bacillariales</taxon>
        <taxon>Bacillariaceae</taxon>
        <taxon>Fragilariopsis</taxon>
    </lineage>
</organism>
<feature type="transmembrane region" description="Helical" evidence="2">
    <location>
        <begin position="258"/>
        <end position="286"/>
    </location>
</feature>
<feature type="compositionally biased region" description="Polar residues" evidence="1">
    <location>
        <begin position="588"/>
        <end position="599"/>
    </location>
</feature>
<keyword evidence="2" id="KW-0812">Transmembrane</keyword>
<dbReference type="Proteomes" id="UP000095751">
    <property type="component" value="Unassembled WGS sequence"/>
</dbReference>
<protein>
    <submittedName>
        <fullName evidence="3">Uncharacterized protein</fullName>
    </submittedName>
</protein>
<feature type="region of interest" description="Disordered" evidence="1">
    <location>
        <begin position="444"/>
        <end position="485"/>
    </location>
</feature>
<feature type="transmembrane region" description="Helical" evidence="2">
    <location>
        <begin position="817"/>
        <end position="841"/>
    </location>
</feature>
<gene>
    <name evidence="3" type="ORF">FRACYDRAFT_236781</name>
</gene>
<feature type="region of interest" description="Disordered" evidence="1">
    <location>
        <begin position="574"/>
        <end position="615"/>
    </location>
</feature>
<keyword evidence="2" id="KW-1133">Transmembrane helix</keyword>
<proteinExistence type="predicted"/>
<reference evidence="3 4" key="1">
    <citation type="submission" date="2016-09" db="EMBL/GenBank/DDBJ databases">
        <title>Extensive genetic diversity and differential bi-allelic expression allows diatom success in the polar Southern Ocean.</title>
        <authorList>
            <consortium name="DOE Joint Genome Institute"/>
            <person name="Mock T."/>
            <person name="Otillar R.P."/>
            <person name="Strauss J."/>
            <person name="Dupont C."/>
            <person name="Frickenhaus S."/>
            <person name="Maumus F."/>
            <person name="Mcmullan M."/>
            <person name="Sanges R."/>
            <person name="Schmutz J."/>
            <person name="Toseland A."/>
            <person name="Valas R."/>
            <person name="Veluchamy A."/>
            <person name="Ward B.J."/>
            <person name="Allen A."/>
            <person name="Barry K."/>
            <person name="Falciatore A."/>
            <person name="Ferrante M."/>
            <person name="Fortunato A.E."/>
            <person name="Gloeckner G."/>
            <person name="Gruber A."/>
            <person name="Hipkin R."/>
            <person name="Janech M."/>
            <person name="Kroth P."/>
            <person name="Leese F."/>
            <person name="Lindquist E."/>
            <person name="Lyon B.R."/>
            <person name="Martin J."/>
            <person name="Mayer C."/>
            <person name="Parker M."/>
            <person name="Quesneville H."/>
            <person name="Raymond J."/>
            <person name="Uhlig C."/>
            <person name="Valentin K.U."/>
            <person name="Worden A.Z."/>
            <person name="Armbrust E.V."/>
            <person name="Bowler C."/>
            <person name="Green B."/>
            <person name="Moulton V."/>
            <person name="Van Oosterhout C."/>
            <person name="Grigoriev I."/>
        </authorList>
    </citation>
    <scope>NUCLEOTIDE SEQUENCE [LARGE SCALE GENOMIC DNA]</scope>
    <source>
        <strain evidence="3 4">CCMP1102</strain>
    </source>
</reference>
<feature type="region of interest" description="Disordered" evidence="1">
    <location>
        <begin position="1412"/>
        <end position="1431"/>
    </location>
</feature>
<keyword evidence="2" id="KW-0472">Membrane</keyword>
<dbReference type="InParanoid" id="A0A1E7FL28"/>
<feature type="compositionally biased region" description="Polar residues" evidence="1">
    <location>
        <begin position="475"/>
        <end position="485"/>
    </location>
</feature>
<evidence type="ECO:0000313" key="4">
    <source>
        <dbReference type="Proteomes" id="UP000095751"/>
    </source>
</evidence>
<name>A0A1E7FL28_9STRA</name>
<feature type="transmembrane region" description="Helical" evidence="2">
    <location>
        <begin position="853"/>
        <end position="874"/>
    </location>
</feature>
<dbReference type="KEGG" id="fcy:FRACYDRAFT_236781"/>
<feature type="compositionally biased region" description="Basic and acidic residues" evidence="1">
    <location>
        <begin position="449"/>
        <end position="467"/>
    </location>
</feature>
<dbReference type="OrthoDB" id="199189at2759"/>
<sequence length="1476" mass="168126">MWGWWQEVEEDGYDNDNSNSYSFAILDRILAGGVEGDDGRGGRNSTNDDPYAEQDPYAVLPLDYTILSYGIATLYLILIVESIRHYIDHAAHGRPFFKAVLLTAYSELATLGIVEFGLFLWGKYGTIDKVVKTKFADVHFALFFTALFNAFQYSVTSIASTRFSNSQWVQTEQLELDHYVEIREEYDRVDRMMGHQSTRIGNKWIQNCLLSVTQPGLRRRHKSLRVQIRFHELRLYLLESQNLPLTIKVSDYLKRSELSILIGLVHVSATAWVLLIGSMNILYFTIGMVGYTNNQLDIMSTIIAVIFFSMDFLFIVISWALRWKELQETVAIHRLEEAERQQRQRIIENAFENATSNIHFHSIISASNTDNIAGISEEAPTISTERKTVADLVKIDTKNLRSQLPMDAVDSLTSRDDRMRQRRLNRKKAVSDGVALMRAFHGAETVSSQEKKISTKRDSFTKRDGSSRRPRRTKTMSQPGIIQGWQNITEMEERKHARHSVDDMDAVRIAKKENKEKSRSDPRVIQSWQDSLIELKPENPVLSNKEGPTFIRKGDEKNKSVDEDLIPNWKKERANRLAARRRSRKKTQSASAVIQTWQDHSVHESAGGKPGTVPDEYYNSSDLRALSSDEGPSSDECRIDAKKTTFGEGNQPFFIQNQLDLHTLREIDIDDQESSRTVHMSSEVMFTEKIVDLSDAVLVNDGNGKNGTDDDDDTIDTNKSIGNLSDIDCVEAEAAGRTHNKRKTTTLKSNTVNSDVSWRTAILRETRLYFSGPNYPYVSHVLGTSIMFYLVGHRVEFMIANTEMKVEPERYIFSSPFLYWLEVAILMCAMVADFMIFFLFPLRKCRTETERRLFFATVMDLLIVGSVLVLFLVAEAQRCCKESGDDTSTRILRELGAIGYEHESELECKCDDWGTRTYNGIGMIEPFTSLIYLRLFRFRFARLLVRLLENGFNFNVISHAHVLELDDDDNRGGLTGHDDSHENAGTALELWERAIAEFPDIVEKYGQFSGELLQAMLGLQVAIESTGVSAFSPENSLKKEKEEKATTDKRKTSNKLQSHIKLSGSRFAKLNPRAQGIIIAGKLGQPVKLMQIQSYQDTGIELSTVNEGATCNAQPGSVGLVDFEVDVEQMDRERNTKYTFVAPFARLVRSMRRCDRRHLPLLKEWISVDVVMTQFEIVYFEAIDIDSDYSDIDYETKLTIEACRSALQVTKGGKNLRLCDVAKGRKVVGHLDFDDVTEVHVAKDDVPISDMSLVKKAAALYDKDEDFNVEHWSDVYKESDANQEYARIIRWTLMQEERLKLSTTSGTLFFRFYSDLAYFEAEKSGDAPKNLQIITKDIAFQWAETVSRICGRDQLEQTLPHFGENNDDELRDYLEVVHFHQKEAENERKNTIRGRQGVGNVELLFHGNAGHRKTLPSIGESGARKTKGHRSVKSMVDYGSNEMPTALVENKKSHRRVFSFGGIKEQNNNGIEESHV</sequence>
<feature type="transmembrane region" description="Helical" evidence="2">
    <location>
        <begin position="140"/>
        <end position="159"/>
    </location>
</feature>
<feature type="transmembrane region" description="Helical" evidence="2">
    <location>
        <begin position="298"/>
        <end position="321"/>
    </location>
</feature>
<keyword evidence="4" id="KW-1185">Reference proteome</keyword>
<evidence type="ECO:0000256" key="1">
    <source>
        <dbReference type="SAM" id="MobiDB-lite"/>
    </source>
</evidence>
<feature type="transmembrane region" description="Helical" evidence="2">
    <location>
        <begin position="66"/>
        <end position="87"/>
    </location>
</feature>
<evidence type="ECO:0000313" key="3">
    <source>
        <dbReference type="EMBL" id="OEU18503.1"/>
    </source>
</evidence>